<dbReference type="EMBL" id="JBJQND010000007">
    <property type="protein sequence ID" value="KAL3871680.1"/>
    <property type="molecule type" value="Genomic_DNA"/>
</dbReference>
<sequence length="67" mass="7832">MVKDKVSYAHRQYQCWSMDCEQLCKTECLLPTDVHLKPVMKRLAIYNIATVRSDDRKNTFNAKGNKP</sequence>
<evidence type="ECO:0000313" key="1">
    <source>
        <dbReference type="EMBL" id="KAL3871680.1"/>
    </source>
</evidence>
<name>A0ABD3WDV8_SINWO</name>
<dbReference type="AlphaFoldDB" id="A0ABD3WDV8"/>
<proteinExistence type="predicted"/>
<reference evidence="1 2" key="1">
    <citation type="submission" date="2024-11" db="EMBL/GenBank/DDBJ databases">
        <title>Chromosome-level genome assembly of the freshwater bivalve Anodonta woodiana.</title>
        <authorList>
            <person name="Chen X."/>
        </authorList>
    </citation>
    <scope>NUCLEOTIDE SEQUENCE [LARGE SCALE GENOMIC DNA]</scope>
    <source>
        <strain evidence="1">MN2024</strain>
        <tissue evidence="1">Gills</tissue>
    </source>
</reference>
<protein>
    <submittedName>
        <fullName evidence="1">Uncharacterized protein</fullName>
    </submittedName>
</protein>
<comment type="caution">
    <text evidence="1">The sequence shown here is derived from an EMBL/GenBank/DDBJ whole genome shotgun (WGS) entry which is preliminary data.</text>
</comment>
<organism evidence="1 2">
    <name type="scientific">Sinanodonta woodiana</name>
    <name type="common">Chinese pond mussel</name>
    <name type="synonym">Anodonta woodiana</name>
    <dbReference type="NCBI Taxonomy" id="1069815"/>
    <lineage>
        <taxon>Eukaryota</taxon>
        <taxon>Metazoa</taxon>
        <taxon>Spiralia</taxon>
        <taxon>Lophotrochozoa</taxon>
        <taxon>Mollusca</taxon>
        <taxon>Bivalvia</taxon>
        <taxon>Autobranchia</taxon>
        <taxon>Heteroconchia</taxon>
        <taxon>Palaeoheterodonta</taxon>
        <taxon>Unionida</taxon>
        <taxon>Unionoidea</taxon>
        <taxon>Unionidae</taxon>
        <taxon>Unioninae</taxon>
        <taxon>Sinanodonta</taxon>
    </lineage>
</organism>
<evidence type="ECO:0000313" key="2">
    <source>
        <dbReference type="Proteomes" id="UP001634394"/>
    </source>
</evidence>
<dbReference type="Proteomes" id="UP001634394">
    <property type="component" value="Unassembled WGS sequence"/>
</dbReference>
<keyword evidence="2" id="KW-1185">Reference proteome</keyword>
<feature type="non-terminal residue" evidence="1">
    <location>
        <position position="67"/>
    </location>
</feature>
<gene>
    <name evidence="1" type="ORF">ACJMK2_039664</name>
</gene>
<accession>A0ABD3WDV8</accession>